<dbReference type="SUPFAM" id="SSF52821">
    <property type="entry name" value="Rhodanese/Cell cycle control phosphatase"/>
    <property type="match status" value="1"/>
</dbReference>
<dbReference type="RefSeq" id="WP_345454978.1">
    <property type="nucleotide sequence ID" value="NZ_BAABRV010000005.1"/>
</dbReference>
<gene>
    <name evidence="2" type="primary">glpE_3</name>
    <name evidence="2" type="ORF">Dalu01_02433</name>
</gene>
<proteinExistence type="predicted"/>
<dbReference type="InterPro" id="IPR050229">
    <property type="entry name" value="GlpE_sulfurtransferase"/>
</dbReference>
<dbReference type="CDD" id="cd00158">
    <property type="entry name" value="RHOD"/>
    <property type="match status" value="1"/>
</dbReference>
<dbReference type="PANTHER" id="PTHR43031:SF16">
    <property type="entry name" value="OXIDOREDUCTASE"/>
    <property type="match status" value="1"/>
</dbReference>
<reference evidence="2 3" key="1">
    <citation type="submission" date="2024-02" db="EMBL/GenBank/DDBJ databases">
        <title>Deinococcus aluminii NBRC 112889.</title>
        <authorList>
            <person name="Ichikawa N."/>
            <person name="Katano-Makiyama Y."/>
            <person name="Hidaka K."/>
        </authorList>
    </citation>
    <scope>NUCLEOTIDE SEQUENCE [LARGE SCALE GENOMIC DNA]</scope>
    <source>
        <strain evidence="2 3">NBRC 112889</strain>
    </source>
</reference>
<protein>
    <submittedName>
        <fullName evidence="2">Thiosulfate sulfurtransferase GlpE</fullName>
    </submittedName>
</protein>
<feature type="domain" description="Rhodanese" evidence="1">
    <location>
        <begin position="32"/>
        <end position="119"/>
    </location>
</feature>
<keyword evidence="3" id="KW-1185">Reference proteome</keyword>
<dbReference type="SMART" id="SM00450">
    <property type="entry name" value="RHOD"/>
    <property type="match status" value="1"/>
</dbReference>
<accession>A0ABP9XHI8</accession>
<dbReference type="InterPro" id="IPR001763">
    <property type="entry name" value="Rhodanese-like_dom"/>
</dbReference>
<comment type="caution">
    <text evidence="2">The sequence shown here is derived from an EMBL/GenBank/DDBJ whole genome shotgun (WGS) entry which is preliminary data.</text>
</comment>
<dbReference type="Proteomes" id="UP001404956">
    <property type="component" value="Unassembled WGS sequence"/>
</dbReference>
<sequence>MLSKLLSWLGLGRAAPRPQIPDLTPQEAQARLKGGALLLDVRTPAERQALAIPGSRSVPLGQLPAQMDKLPRQRALITQCASGNRSRAAAQLLAAQGYEVYNLKGGIHAWQAAGLPTRRG</sequence>
<dbReference type="PROSITE" id="PS50206">
    <property type="entry name" value="RHODANESE_3"/>
    <property type="match status" value="1"/>
</dbReference>
<evidence type="ECO:0000259" key="1">
    <source>
        <dbReference type="PROSITE" id="PS50206"/>
    </source>
</evidence>
<dbReference type="InterPro" id="IPR036873">
    <property type="entry name" value="Rhodanese-like_dom_sf"/>
</dbReference>
<dbReference type="Gene3D" id="3.40.250.10">
    <property type="entry name" value="Rhodanese-like domain"/>
    <property type="match status" value="1"/>
</dbReference>
<dbReference type="Pfam" id="PF00581">
    <property type="entry name" value="Rhodanese"/>
    <property type="match status" value="1"/>
</dbReference>
<dbReference type="PANTHER" id="PTHR43031">
    <property type="entry name" value="FAD-DEPENDENT OXIDOREDUCTASE"/>
    <property type="match status" value="1"/>
</dbReference>
<evidence type="ECO:0000313" key="2">
    <source>
        <dbReference type="EMBL" id="GAA5534025.1"/>
    </source>
</evidence>
<evidence type="ECO:0000313" key="3">
    <source>
        <dbReference type="Proteomes" id="UP001404956"/>
    </source>
</evidence>
<dbReference type="EMBL" id="BAABRV010000005">
    <property type="protein sequence ID" value="GAA5534025.1"/>
    <property type="molecule type" value="Genomic_DNA"/>
</dbReference>
<organism evidence="2 3">
    <name type="scientific">Deinococcus aluminii</name>
    <dbReference type="NCBI Taxonomy" id="1656885"/>
    <lineage>
        <taxon>Bacteria</taxon>
        <taxon>Thermotogati</taxon>
        <taxon>Deinococcota</taxon>
        <taxon>Deinococci</taxon>
        <taxon>Deinococcales</taxon>
        <taxon>Deinococcaceae</taxon>
        <taxon>Deinococcus</taxon>
    </lineage>
</organism>
<name>A0ABP9XHI8_9DEIO</name>